<dbReference type="KEGG" id="hfv:R50_0438"/>
<evidence type="ECO:0000256" key="1">
    <source>
        <dbReference type="ARBA" id="ARBA00004413"/>
    </source>
</evidence>
<evidence type="ECO:0000256" key="6">
    <source>
        <dbReference type="ARBA" id="ARBA00023136"/>
    </source>
</evidence>
<organism evidence="9 10">
    <name type="scientific">Candidatus Hydrogenisulfobacillus filiaventi</name>
    <dbReference type="NCBI Taxonomy" id="2707344"/>
    <lineage>
        <taxon>Bacteria</taxon>
        <taxon>Bacillati</taxon>
        <taxon>Bacillota</taxon>
        <taxon>Clostridia</taxon>
        <taxon>Eubacteriales</taxon>
        <taxon>Clostridiales Family XVII. Incertae Sedis</taxon>
        <taxon>Candidatus Hydrogenisulfobacillus</taxon>
    </lineage>
</organism>
<dbReference type="Pfam" id="PF01052">
    <property type="entry name" value="FliMN_C"/>
    <property type="match status" value="1"/>
</dbReference>
<evidence type="ECO:0000256" key="4">
    <source>
        <dbReference type="ARBA" id="ARBA00022500"/>
    </source>
</evidence>
<evidence type="ECO:0000256" key="7">
    <source>
        <dbReference type="SAM" id="MobiDB-lite"/>
    </source>
</evidence>
<dbReference type="GO" id="GO:0009425">
    <property type="term" value="C:bacterial-type flagellum basal body"/>
    <property type="evidence" value="ECO:0007669"/>
    <property type="project" value="InterPro"/>
</dbReference>
<proteinExistence type="inferred from homology"/>
<dbReference type="EMBL" id="LR778114">
    <property type="protein sequence ID" value="CAB1127944.1"/>
    <property type="molecule type" value="Genomic_DNA"/>
</dbReference>
<evidence type="ECO:0000256" key="3">
    <source>
        <dbReference type="ARBA" id="ARBA00022475"/>
    </source>
</evidence>
<keyword evidence="5" id="KW-0283">Flagellar rotation</keyword>
<dbReference type="GO" id="GO:0003774">
    <property type="term" value="F:cytoskeletal motor activity"/>
    <property type="evidence" value="ECO:0007669"/>
    <property type="project" value="InterPro"/>
</dbReference>
<dbReference type="GO" id="GO:0071973">
    <property type="term" value="P:bacterial-type flagellum-dependent cell motility"/>
    <property type="evidence" value="ECO:0007669"/>
    <property type="project" value="InterPro"/>
</dbReference>
<keyword evidence="9" id="KW-0969">Cilium</keyword>
<dbReference type="PRINTS" id="PR00956">
    <property type="entry name" value="FLGMOTORFLIN"/>
</dbReference>
<dbReference type="Proteomes" id="UP000503399">
    <property type="component" value="Chromosome"/>
</dbReference>
<keyword evidence="9" id="KW-0966">Cell projection</keyword>
<comment type="subcellular location">
    <subcellularLocation>
        <location evidence="1">Cell membrane</location>
        <topology evidence="1">Peripheral membrane protein</topology>
        <orientation evidence="1">Cytoplasmic side</orientation>
    </subcellularLocation>
</comment>
<dbReference type="PANTHER" id="PTHR43484">
    <property type="match status" value="1"/>
</dbReference>
<keyword evidence="10" id="KW-1185">Reference proteome</keyword>
<evidence type="ECO:0000313" key="9">
    <source>
        <dbReference type="EMBL" id="CAB1127944.1"/>
    </source>
</evidence>
<dbReference type="SUPFAM" id="SSF101801">
    <property type="entry name" value="Surface presentation of antigens (SPOA)"/>
    <property type="match status" value="1"/>
</dbReference>
<gene>
    <name evidence="9" type="ORF">R50_0438</name>
</gene>
<dbReference type="AlphaFoldDB" id="A0A6F8ZE29"/>
<evidence type="ECO:0000256" key="5">
    <source>
        <dbReference type="ARBA" id="ARBA00022779"/>
    </source>
</evidence>
<dbReference type="InterPro" id="IPR001172">
    <property type="entry name" value="FliN_T3SS_HrcQb"/>
</dbReference>
<sequence>MADEQGGALSQSEIDALIAALRQEEAGPAAPAPAEPETEAMAPAPPEPAAASGPVAGEPPAGTGAPPAPVRELDPKLARIADLDVTLSVLLGHRVFTLRELLGWGIGTRITLEEGWREPVYLAVNGRLVGRGRVVLVGNRFGVRVERWGT</sequence>
<feature type="domain" description="Flagellar motor switch protein FliN-like C-terminal" evidence="8">
    <location>
        <begin position="79"/>
        <end position="148"/>
    </location>
</feature>
<dbReference type="GO" id="GO:0006935">
    <property type="term" value="P:chemotaxis"/>
    <property type="evidence" value="ECO:0007669"/>
    <property type="project" value="UniProtKB-KW"/>
</dbReference>
<keyword evidence="6" id="KW-0472">Membrane</keyword>
<dbReference type="InterPro" id="IPR036429">
    <property type="entry name" value="SpoA-like_sf"/>
</dbReference>
<name>A0A6F8ZE29_9FIRM</name>
<evidence type="ECO:0000256" key="2">
    <source>
        <dbReference type="ARBA" id="ARBA00009226"/>
    </source>
</evidence>
<dbReference type="GO" id="GO:0005886">
    <property type="term" value="C:plasma membrane"/>
    <property type="evidence" value="ECO:0007669"/>
    <property type="project" value="UniProtKB-SubCell"/>
</dbReference>
<reference evidence="9 10" key="1">
    <citation type="submission" date="2020-02" db="EMBL/GenBank/DDBJ databases">
        <authorList>
            <person name="Hogendoorn C."/>
        </authorList>
    </citation>
    <scope>NUCLEOTIDE SEQUENCE [LARGE SCALE GENOMIC DNA]</scope>
    <source>
        <strain evidence="9">R501</strain>
    </source>
</reference>
<dbReference type="InterPro" id="IPR001543">
    <property type="entry name" value="FliN-like_C"/>
</dbReference>
<feature type="region of interest" description="Disordered" evidence="7">
    <location>
        <begin position="1"/>
        <end position="71"/>
    </location>
</feature>
<dbReference type="Gene3D" id="2.30.330.10">
    <property type="entry name" value="SpoA-like"/>
    <property type="match status" value="1"/>
</dbReference>
<dbReference type="InterPro" id="IPR051469">
    <property type="entry name" value="FliN/MopA/SpaO"/>
</dbReference>
<keyword evidence="3" id="KW-1003">Cell membrane</keyword>
<keyword evidence="4" id="KW-0145">Chemotaxis</keyword>
<dbReference type="PANTHER" id="PTHR43484:SF1">
    <property type="entry name" value="FLAGELLAR MOTOR SWITCH PROTEIN FLIN"/>
    <property type="match status" value="1"/>
</dbReference>
<evidence type="ECO:0000259" key="8">
    <source>
        <dbReference type="Pfam" id="PF01052"/>
    </source>
</evidence>
<accession>A0A6F8ZE29</accession>
<comment type="similarity">
    <text evidence="2">Belongs to the FliN/MopA/SpaO family.</text>
</comment>
<protein>
    <submittedName>
        <fullName evidence="9">Flagellar motor switch protein FliM</fullName>
    </submittedName>
</protein>
<keyword evidence="9" id="KW-0282">Flagellum</keyword>
<evidence type="ECO:0000313" key="10">
    <source>
        <dbReference type="Proteomes" id="UP000503399"/>
    </source>
</evidence>
<feature type="compositionally biased region" description="Low complexity" evidence="7">
    <location>
        <begin position="49"/>
        <end position="65"/>
    </location>
</feature>